<feature type="active site" description="Tele-phosphohistidine intermediate" evidence="1">
    <location>
        <position position="9"/>
    </location>
</feature>
<dbReference type="InterPro" id="IPR029033">
    <property type="entry name" value="His_PPase_superfam"/>
</dbReference>
<dbReference type="EMBL" id="JQAN02000010">
    <property type="protein sequence ID" value="PPD57979.1"/>
    <property type="molecule type" value="Genomic_DNA"/>
</dbReference>
<name>A0A2P5P6T2_9CHLR</name>
<keyword evidence="4" id="KW-1185">Reference proteome</keyword>
<comment type="caution">
    <text evidence="3">The sequence shown here is derived from an EMBL/GenBank/DDBJ whole genome shotgun (WGS) entry which is preliminary data.</text>
</comment>
<gene>
    <name evidence="3" type="ORF">JP09_006730</name>
</gene>
<dbReference type="GO" id="GO:0016791">
    <property type="term" value="F:phosphatase activity"/>
    <property type="evidence" value="ECO:0007669"/>
    <property type="project" value="TreeGrafter"/>
</dbReference>
<feature type="active site" description="Proton donor/acceptor" evidence="1">
    <location>
        <position position="84"/>
    </location>
</feature>
<protein>
    <submittedName>
        <fullName evidence="3">Histidine phosphatase family protein</fullName>
    </submittedName>
</protein>
<evidence type="ECO:0000313" key="3">
    <source>
        <dbReference type="EMBL" id="PPD57979.1"/>
    </source>
</evidence>
<accession>A0A2P5P6T2</accession>
<dbReference type="Pfam" id="PF00300">
    <property type="entry name" value="His_Phos_1"/>
    <property type="match status" value="1"/>
</dbReference>
<dbReference type="AlphaFoldDB" id="A0A2P5P6T2"/>
<reference evidence="3 4" key="1">
    <citation type="journal article" date="2017" name="ISME J.">
        <title>Grape pomace compost harbors organohalide-respiring Dehalogenimonas species with novel reductive dehalogenase genes.</title>
        <authorList>
            <person name="Yang Y."/>
            <person name="Higgins S.A."/>
            <person name="Yan J."/>
            <person name="Simsir B."/>
            <person name="Chourey K."/>
            <person name="Iyer R."/>
            <person name="Hettich R.L."/>
            <person name="Baldwin B."/>
            <person name="Ogles D.M."/>
            <person name="Loffler F.E."/>
        </authorList>
    </citation>
    <scope>NUCLEOTIDE SEQUENCE [LARGE SCALE GENOMIC DNA]</scope>
    <source>
        <strain evidence="3 4">GP</strain>
    </source>
</reference>
<sequence>MTRIFIARHAETEWNRIRRIQGGGSDTPLNETGLRQVKCLAGRLATEKLETIVSSPLGRARVTAEAIATEHGHMPVELEPDLREIDAGELEGKAVAEVGGGLGLLLTAVTENGLPRLPGGESLADVRERAWRVVQTLTNRFPDGEVLIVTHYFVVLSLICRVLGLEESSIRKFRLNTGSLSVVEVDQNGNAKLVVFNESCFQVDSHPW</sequence>
<dbReference type="GO" id="GO:0005737">
    <property type="term" value="C:cytoplasm"/>
    <property type="evidence" value="ECO:0007669"/>
    <property type="project" value="TreeGrafter"/>
</dbReference>
<dbReference type="CDD" id="cd07067">
    <property type="entry name" value="HP_PGM_like"/>
    <property type="match status" value="1"/>
</dbReference>
<feature type="binding site" evidence="2">
    <location>
        <position position="59"/>
    </location>
    <ligand>
        <name>substrate</name>
    </ligand>
</feature>
<dbReference type="PANTHER" id="PTHR48100:SF1">
    <property type="entry name" value="HISTIDINE PHOSPHATASE FAMILY PROTEIN-RELATED"/>
    <property type="match status" value="1"/>
</dbReference>
<evidence type="ECO:0000256" key="2">
    <source>
        <dbReference type="PIRSR" id="PIRSR613078-2"/>
    </source>
</evidence>
<dbReference type="PANTHER" id="PTHR48100">
    <property type="entry name" value="BROAD-SPECIFICITY PHOSPHATASE YOR283W-RELATED"/>
    <property type="match status" value="1"/>
</dbReference>
<feature type="binding site" evidence="2">
    <location>
        <begin position="8"/>
        <end position="15"/>
    </location>
    <ligand>
        <name>substrate</name>
    </ligand>
</feature>
<dbReference type="Proteomes" id="UP000235653">
    <property type="component" value="Unassembled WGS sequence"/>
</dbReference>
<evidence type="ECO:0000256" key="1">
    <source>
        <dbReference type="PIRSR" id="PIRSR613078-1"/>
    </source>
</evidence>
<dbReference type="Gene3D" id="3.40.50.1240">
    <property type="entry name" value="Phosphoglycerate mutase-like"/>
    <property type="match status" value="1"/>
</dbReference>
<evidence type="ECO:0000313" key="4">
    <source>
        <dbReference type="Proteomes" id="UP000235653"/>
    </source>
</evidence>
<dbReference type="PIRSF" id="PIRSF000709">
    <property type="entry name" value="6PFK_2-Ptase"/>
    <property type="match status" value="1"/>
</dbReference>
<proteinExistence type="predicted"/>
<dbReference type="RefSeq" id="WP_102330989.1">
    <property type="nucleotide sequence ID" value="NZ_CP058566.2"/>
</dbReference>
<dbReference type="InterPro" id="IPR050275">
    <property type="entry name" value="PGM_Phosphatase"/>
</dbReference>
<dbReference type="InterPro" id="IPR013078">
    <property type="entry name" value="His_Pase_superF_clade-1"/>
</dbReference>
<dbReference type="SUPFAM" id="SSF53254">
    <property type="entry name" value="Phosphoglycerate mutase-like"/>
    <property type="match status" value="1"/>
</dbReference>
<organism evidence="3 4">
    <name type="scientific">Dehalogenimonas etheniformans</name>
    <dbReference type="NCBI Taxonomy" id="1536648"/>
    <lineage>
        <taxon>Bacteria</taxon>
        <taxon>Bacillati</taxon>
        <taxon>Chloroflexota</taxon>
        <taxon>Dehalococcoidia</taxon>
        <taxon>Dehalococcoidales</taxon>
        <taxon>Dehalococcoidaceae</taxon>
        <taxon>Dehalogenimonas</taxon>
    </lineage>
</organism>
<dbReference type="SMART" id="SM00855">
    <property type="entry name" value="PGAM"/>
    <property type="match status" value="1"/>
</dbReference>
<dbReference type="OrthoDB" id="9781415at2"/>